<feature type="transmembrane region" description="Helical" evidence="6">
    <location>
        <begin position="88"/>
        <end position="109"/>
    </location>
</feature>
<dbReference type="PANTHER" id="PTHR36115:SF4">
    <property type="entry name" value="MEMBRANE PROTEIN"/>
    <property type="match status" value="1"/>
</dbReference>
<comment type="subcellular location">
    <subcellularLocation>
        <location evidence="1">Cell membrane</location>
        <topology evidence="1">Multi-pass membrane protein</topology>
    </subcellularLocation>
</comment>
<keyword evidence="4 6" id="KW-1133">Transmembrane helix</keyword>
<dbReference type="Proteomes" id="UP000683575">
    <property type="component" value="Chromosome"/>
</dbReference>
<evidence type="ECO:0000313" key="9">
    <source>
        <dbReference type="Proteomes" id="UP000683575"/>
    </source>
</evidence>
<dbReference type="InterPro" id="IPR010432">
    <property type="entry name" value="RDD"/>
</dbReference>
<keyword evidence="3 6" id="KW-0812">Transmembrane</keyword>
<sequence length="143" mass="15403">MVTRVVANVVDAGVVVALLVAAYAAVNGLVFVLNPRGFQVIEVGALLSVTSALVTYVLYATVAWSTVGRTYGCHVMGLRVVTRRGRRLHFLTAFVRAVFCAVLPIGLLWCAVSRTQRSVQDLVLRTAVIYDWIPRTEAAGSGP</sequence>
<protein>
    <submittedName>
        <fullName evidence="8">RDD family protein</fullName>
    </submittedName>
</protein>
<dbReference type="EMBL" id="CP077062">
    <property type="protein sequence ID" value="QWZ09660.1"/>
    <property type="molecule type" value="Genomic_DNA"/>
</dbReference>
<feature type="domain" description="RDD" evidence="7">
    <location>
        <begin position="2"/>
        <end position="123"/>
    </location>
</feature>
<feature type="transmembrane region" description="Helical" evidence="6">
    <location>
        <begin position="12"/>
        <end position="33"/>
    </location>
</feature>
<dbReference type="PANTHER" id="PTHR36115">
    <property type="entry name" value="PROLINE-RICH ANTIGEN HOMOLOG-RELATED"/>
    <property type="match status" value="1"/>
</dbReference>
<dbReference type="RefSeq" id="WP_216941506.1">
    <property type="nucleotide sequence ID" value="NZ_CP077062.1"/>
</dbReference>
<reference evidence="8" key="1">
    <citation type="submission" date="2021-06" db="EMBL/GenBank/DDBJ databases">
        <title>Complete genome sequence of Nocardioides sp. G188.</title>
        <authorList>
            <person name="Im W.-T."/>
        </authorList>
    </citation>
    <scope>NUCLEOTIDE SEQUENCE</scope>
    <source>
        <strain evidence="8">G188</strain>
    </source>
</reference>
<proteinExistence type="predicted"/>
<gene>
    <name evidence="8" type="ORF">KRR39_07950</name>
</gene>
<keyword evidence="9" id="KW-1185">Reference proteome</keyword>
<accession>A0A975T280</accession>
<organism evidence="8 9">
    <name type="scientific">Nocardioides panacis</name>
    <dbReference type="NCBI Taxonomy" id="2849501"/>
    <lineage>
        <taxon>Bacteria</taxon>
        <taxon>Bacillati</taxon>
        <taxon>Actinomycetota</taxon>
        <taxon>Actinomycetes</taxon>
        <taxon>Propionibacteriales</taxon>
        <taxon>Nocardioidaceae</taxon>
        <taxon>Nocardioides</taxon>
    </lineage>
</organism>
<dbReference type="Pfam" id="PF06271">
    <property type="entry name" value="RDD"/>
    <property type="match status" value="1"/>
</dbReference>
<evidence type="ECO:0000256" key="5">
    <source>
        <dbReference type="ARBA" id="ARBA00023136"/>
    </source>
</evidence>
<dbReference type="AlphaFoldDB" id="A0A975T280"/>
<evidence type="ECO:0000259" key="7">
    <source>
        <dbReference type="Pfam" id="PF06271"/>
    </source>
</evidence>
<dbReference type="KEGG" id="nps:KRR39_07950"/>
<evidence type="ECO:0000313" key="8">
    <source>
        <dbReference type="EMBL" id="QWZ09660.1"/>
    </source>
</evidence>
<evidence type="ECO:0000256" key="6">
    <source>
        <dbReference type="SAM" id="Phobius"/>
    </source>
</evidence>
<dbReference type="InterPro" id="IPR051791">
    <property type="entry name" value="Pra-immunoreactive"/>
</dbReference>
<name>A0A975T280_9ACTN</name>
<keyword evidence="2" id="KW-1003">Cell membrane</keyword>
<evidence type="ECO:0000256" key="3">
    <source>
        <dbReference type="ARBA" id="ARBA00022692"/>
    </source>
</evidence>
<keyword evidence="5 6" id="KW-0472">Membrane</keyword>
<evidence type="ECO:0000256" key="4">
    <source>
        <dbReference type="ARBA" id="ARBA00022989"/>
    </source>
</evidence>
<evidence type="ECO:0000256" key="2">
    <source>
        <dbReference type="ARBA" id="ARBA00022475"/>
    </source>
</evidence>
<feature type="transmembrane region" description="Helical" evidence="6">
    <location>
        <begin position="45"/>
        <end position="67"/>
    </location>
</feature>
<dbReference type="GO" id="GO:0005886">
    <property type="term" value="C:plasma membrane"/>
    <property type="evidence" value="ECO:0007669"/>
    <property type="project" value="UniProtKB-SubCell"/>
</dbReference>
<evidence type="ECO:0000256" key="1">
    <source>
        <dbReference type="ARBA" id="ARBA00004651"/>
    </source>
</evidence>